<proteinExistence type="predicted"/>
<dbReference type="Proteomes" id="UP001199816">
    <property type="component" value="Unassembled WGS sequence"/>
</dbReference>
<evidence type="ECO:0000259" key="1">
    <source>
        <dbReference type="Pfam" id="PF04993"/>
    </source>
</evidence>
<accession>A0ABS8PU47</accession>
<gene>
    <name evidence="2" type="ORF">LQ567_13635</name>
</gene>
<evidence type="ECO:0000313" key="3">
    <source>
        <dbReference type="Proteomes" id="UP001199816"/>
    </source>
</evidence>
<keyword evidence="3" id="KW-1185">Reference proteome</keyword>
<dbReference type="Gene3D" id="3.30.1460.30">
    <property type="entry name" value="YgaC/TfoX-N like chaperone"/>
    <property type="match status" value="1"/>
</dbReference>
<reference evidence="2 3" key="1">
    <citation type="submission" date="2021-11" db="EMBL/GenBank/DDBJ databases">
        <title>Genomic of Niabella pedocola.</title>
        <authorList>
            <person name="Wu T."/>
        </authorList>
    </citation>
    <scope>NUCLEOTIDE SEQUENCE [LARGE SCALE GENOMIC DNA]</scope>
    <source>
        <strain evidence="2 3">JCM 31011</strain>
    </source>
</reference>
<dbReference type="Pfam" id="PF04993">
    <property type="entry name" value="TfoX_N"/>
    <property type="match status" value="1"/>
</dbReference>
<protein>
    <submittedName>
        <fullName evidence="2">TfoX/Sxy family protein</fullName>
    </submittedName>
</protein>
<name>A0ABS8PU47_9BACT</name>
<dbReference type="InterPro" id="IPR007076">
    <property type="entry name" value="TfoX_N"/>
</dbReference>
<dbReference type="EMBL" id="JAJNEC010000005">
    <property type="protein sequence ID" value="MCD2423812.1"/>
    <property type="molecule type" value="Genomic_DNA"/>
</dbReference>
<dbReference type="SUPFAM" id="SSF159894">
    <property type="entry name" value="YgaC/TfoX-N like"/>
    <property type="match status" value="1"/>
</dbReference>
<dbReference type="RefSeq" id="WP_231005070.1">
    <property type="nucleotide sequence ID" value="NZ_JAJNEC010000005.1"/>
</dbReference>
<comment type="caution">
    <text evidence="2">The sequence shown here is derived from an EMBL/GenBank/DDBJ whole genome shotgun (WGS) entry which is preliminary data.</text>
</comment>
<evidence type="ECO:0000313" key="2">
    <source>
        <dbReference type="EMBL" id="MCD2423812.1"/>
    </source>
</evidence>
<sequence length="117" mass="13015">MAYSTSLAQRMRQALAAIPHVEEKKMFGGLAFMINGKMCLTVGPGRIMCRVEPAMHDALVAKKGCSDVIMKGRIYKGYVHVAEAQLQTKAALDYWVELALEYNKTIATAIPSKVRRR</sequence>
<organism evidence="2 3">
    <name type="scientific">Niabella pedocola</name>
    <dbReference type="NCBI Taxonomy" id="1752077"/>
    <lineage>
        <taxon>Bacteria</taxon>
        <taxon>Pseudomonadati</taxon>
        <taxon>Bacteroidota</taxon>
        <taxon>Chitinophagia</taxon>
        <taxon>Chitinophagales</taxon>
        <taxon>Chitinophagaceae</taxon>
        <taxon>Niabella</taxon>
    </lineage>
</organism>
<feature type="domain" description="TfoX N-terminal" evidence="1">
    <location>
        <begin position="14"/>
        <end position="101"/>
    </location>
</feature>